<feature type="compositionally biased region" description="Polar residues" evidence="3">
    <location>
        <begin position="913"/>
        <end position="933"/>
    </location>
</feature>
<dbReference type="Proteomes" id="UP000095300">
    <property type="component" value="Unassembled WGS sequence"/>
</dbReference>
<feature type="compositionally biased region" description="Basic and acidic residues" evidence="3">
    <location>
        <begin position="691"/>
        <end position="717"/>
    </location>
</feature>
<feature type="compositionally biased region" description="Low complexity" evidence="3">
    <location>
        <begin position="666"/>
        <end position="684"/>
    </location>
</feature>
<evidence type="ECO:0000313" key="6">
    <source>
        <dbReference type="Proteomes" id="UP000095300"/>
    </source>
</evidence>
<feature type="compositionally biased region" description="Low complexity" evidence="3">
    <location>
        <begin position="776"/>
        <end position="827"/>
    </location>
</feature>
<sequence length="1059" mass="114398">MMAVKVEFVIGHTSRLRSKKTVEGFTHDWELYVKGSQQGDISAFVEKIVFVLHDSFPKPKRVCKDPPYQIQESGYAGFTVLVEIFFRNRDEPKRVLYQYDLFLQQTGPPTHSFEVKKHIFENPSEEFRQKLLRGGGVPVSGVVSSNPMQNSSVPTVTNLPGEMHKSMSAEKKHKNRPPDESKLDAFADLFGPPITKASSSKAASGATGTVAVGSSYALGANTKHSPENKVSQQASNAGISLPSTAKEKSKDKEKSTSERSKERSERKEKHHKQSGTSPHKDGRSDSKKSEGKHDKRDKGEEKSKKDKNRDKDRDRDREKTSSSTGSNVNLANSNNKKPSSPKVPRELSPQKSGPVMAAATTATAASSNNLNATARPSSSQSGKLDDIKPSSKSSKDSSSKESKTKESSSSSSGKKSKKEKKDKDKDKDKEKDKDKDKERRHEEKEKQKVSESSSKIIAPPKDEQKQVQPTNNGNSNSIANAPAPVADNKHSKNNINPALQQDVSKKLEKSTKPEVGKIAEKTAGNITALTTSLAPTSIPAAPATNDKKVSSSTVSSTSAPPPEKDKRSHKHKKKEKNKDKDKDRERDKDRDKDKDKDREKDKEKDNKRDKEVKEKVVEEKNLENFSAPNPLQQLNLSSSSGSISLATVPVNSPRINSAEDSTGINTTPSSTTSSTTTSSSSSKSSKNKEKKSKDKSSKEDKLKHKSNDAEASSESKAKQAKLSSSNSSSNSSNTPNANSITANSSNSAFPPPPIAPTAPNVTSTNSTHFDLSDNDSASSAPMEPPAAGIATTTAIPASNQAANSNASKPPQIITHSDSSNSSFPDLSITKTQKPTSQEPAKPVNPTPPPVKDAPSKFSSKSSKEKISSDKPSKNDEEKEKKRRRNSQAANTFIEPPLKQMKKETKSVREKSKSPSLRNTGSRASISEATSTFLQPGASPSSTAAAAPLPPPSLVAPSAAHSPALSATEAVGNATSATANASTTNSLASHPLPSDYLSELQELHHKIMTLQDNEDLQHVVEMIAATGCYEITTKTFDFDLCKLDRGTVQRLQEFFASSVS</sequence>
<feature type="compositionally biased region" description="Basic and acidic residues" evidence="3">
    <location>
        <begin position="278"/>
        <end position="320"/>
    </location>
</feature>
<evidence type="ECO:0000259" key="4">
    <source>
        <dbReference type="PROSITE" id="PS51037"/>
    </source>
</evidence>
<dbReference type="AlphaFoldDB" id="A0A1I8P3K4"/>
<accession>A0A1I8P3K4</accession>
<gene>
    <name evidence="5" type="primary">106089947</name>
</gene>
<protein>
    <recommendedName>
        <fullName evidence="4">YEATS domain-containing protein</fullName>
    </recommendedName>
</protein>
<dbReference type="InterPro" id="IPR052790">
    <property type="entry name" value="YEATS_domain"/>
</dbReference>
<feature type="compositionally biased region" description="Basic and acidic residues" evidence="3">
    <location>
        <begin position="576"/>
        <end position="622"/>
    </location>
</feature>
<evidence type="ECO:0000256" key="2">
    <source>
        <dbReference type="PROSITE-ProRule" id="PRU00376"/>
    </source>
</evidence>
<feature type="compositionally biased region" description="Basic and acidic residues" evidence="3">
    <location>
        <begin position="245"/>
        <end position="267"/>
    </location>
</feature>
<dbReference type="GO" id="GO:0003682">
    <property type="term" value="F:chromatin binding"/>
    <property type="evidence" value="ECO:0007669"/>
    <property type="project" value="TreeGrafter"/>
</dbReference>
<organism evidence="5 6">
    <name type="scientific">Stomoxys calcitrans</name>
    <name type="common">Stable fly</name>
    <name type="synonym">Conops calcitrans</name>
    <dbReference type="NCBI Taxonomy" id="35570"/>
    <lineage>
        <taxon>Eukaryota</taxon>
        <taxon>Metazoa</taxon>
        <taxon>Ecdysozoa</taxon>
        <taxon>Arthropoda</taxon>
        <taxon>Hexapoda</taxon>
        <taxon>Insecta</taxon>
        <taxon>Pterygota</taxon>
        <taxon>Neoptera</taxon>
        <taxon>Endopterygota</taxon>
        <taxon>Diptera</taxon>
        <taxon>Brachycera</taxon>
        <taxon>Muscomorpha</taxon>
        <taxon>Muscoidea</taxon>
        <taxon>Muscidae</taxon>
        <taxon>Stomoxys</taxon>
    </lineage>
</organism>
<dbReference type="KEGG" id="scac:106089947"/>
<feature type="compositionally biased region" description="Polar residues" evidence="3">
    <location>
        <begin position="466"/>
        <end position="479"/>
    </location>
</feature>
<comment type="subcellular location">
    <subcellularLocation>
        <location evidence="2">Nucleus</location>
    </subcellularLocation>
</comment>
<evidence type="ECO:0000256" key="3">
    <source>
        <dbReference type="SAM" id="MobiDB-lite"/>
    </source>
</evidence>
<feature type="compositionally biased region" description="Polar residues" evidence="3">
    <location>
        <begin position="228"/>
        <end position="243"/>
    </location>
</feature>
<dbReference type="STRING" id="35570.A0A1I8P3K4"/>
<dbReference type="CDD" id="cd16906">
    <property type="entry name" value="YEATS_AF-9_like"/>
    <property type="match status" value="1"/>
</dbReference>
<dbReference type="InterPro" id="IPR040930">
    <property type="entry name" value="AF-9_AHD"/>
</dbReference>
<feature type="compositionally biased region" description="Basic and acidic residues" evidence="3">
    <location>
        <begin position="383"/>
        <end position="406"/>
    </location>
</feature>
<keyword evidence="1 2" id="KW-0539">Nucleus</keyword>
<reference evidence="5" key="2">
    <citation type="submission" date="2020-05" db="UniProtKB">
        <authorList>
            <consortium name="EnsemblMetazoa"/>
        </authorList>
    </citation>
    <scope>IDENTIFICATION</scope>
    <source>
        <strain evidence="5">USDA</strain>
    </source>
</reference>
<feature type="compositionally biased region" description="Polar residues" evidence="3">
    <location>
        <begin position="324"/>
        <end position="338"/>
    </location>
</feature>
<evidence type="ECO:0000313" key="5">
    <source>
        <dbReference type="EnsemblMetazoa" id="SCAU004548-PC"/>
    </source>
</evidence>
<feature type="compositionally biased region" description="Polar residues" evidence="3">
    <location>
        <begin position="524"/>
        <end position="535"/>
    </location>
</feature>
<dbReference type="Gene3D" id="2.60.40.1970">
    <property type="entry name" value="YEATS domain"/>
    <property type="match status" value="1"/>
</dbReference>
<feature type="compositionally biased region" description="Polar residues" evidence="3">
    <location>
        <begin position="146"/>
        <end position="158"/>
    </location>
</feature>
<feature type="region of interest" description="Disordered" evidence="3">
    <location>
        <begin position="653"/>
        <end position="960"/>
    </location>
</feature>
<dbReference type="PANTHER" id="PTHR47827:SF3">
    <property type="entry name" value="AF-9 ANC1 HOMOLOGY DOMAIN-CONTAINING PROTEIN"/>
    <property type="match status" value="1"/>
</dbReference>
<dbReference type="InterPro" id="IPR038704">
    <property type="entry name" value="YEAST_sf"/>
</dbReference>
<dbReference type="EnsemblMetazoa" id="SCAU004548-RB">
    <property type="protein sequence ID" value="SCAU004548-PB"/>
    <property type="gene ID" value="SCAU004548"/>
</dbReference>
<feature type="compositionally biased region" description="Basic and acidic residues" evidence="3">
    <location>
        <begin position="162"/>
        <end position="185"/>
    </location>
</feature>
<dbReference type="Gene3D" id="1.20.1270.290">
    <property type="match status" value="1"/>
</dbReference>
<feature type="domain" description="YEATS" evidence="4">
    <location>
        <begin position="1"/>
        <end position="134"/>
    </location>
</feature>
<evidence type="ECO:0000256" key="1">
    <source>
        <dbReference type="ARBA" id="ARBA00023242"/>
    </source>
</evidence>
<dbReference type="Pfam" id="PF03366">
    <property type="entry name" value="YEATS"/>
    <property type="match status" value="1"/>
</dbReference>
<dbReference type="EnsemblMetazoa" id="SCAU004548-RC">
    <property type="protein sequence ID" value="SCAU004548-PC"/>
    <property type="gene ID" value="SCAU004548"/>
</dbReference>
<keyword evidence="6" id="KW-1185">Reference proteome</keyword>
<feature type="compositionally biased region" description="Low complexity" evidence="3">
    <location>
        <begin position="937"/>
        <end position="946"/>
    </location>
</feature>
<dbReference type="Pfam" id="PF17793">
    <property type="entry name" value="AHD"/>
    <property type="match status" value="1"/>
</dbReference>
<feature type="compositionally biased region" description="Basic and acidic residues" evidence="3">
    <location>
        <begin position="503"/>
        <end position="520"/>
    </location>
</feature>
<feature type="compositionally biased region" description="Basic and acidic residues" evidence="3">
    <location>
        <begin position="900"/>
        <end position="912"/>
    </location>
</feature>
<dbReference type="GO" id="GO:0008023">
    <property type="term" value="C:transcription elongation factor complex"/>
    <property type="evidence" value="ECO:0007669"/>
    <property type="project" value="TreeGrafter"/>
</dbReference>
<dbReference type="GO" id="GO:0045893">
    <property type="term" value="P:positive regulation of DNA-templated transcription"/>
    <property type="evidence" value="ECO:0007669"/>
    <property type="project" value="TreeGrafter"/>
</dbReference>
<feature type="compositionally biased region" description="Basic and acidic residues" evidence="3">
    <location>
        <begin position="861"/>
        <end position="879"/>
    </location>
</feature>
<dbReference type="VEuPathDB" id="VectorBase:SCAU004548"/>
<proteinExistence type="predicted"/>
<feature type="compositionally biased region" description="Polar residues" evidence="3">
    <location>
        <begin position="828"/>
        <end position="838"/>
    </location>
</feature>
<dbReference type="OrthoDB" id="10053467at2759"/>
<feature type="compositionally biased region" description="Basic and acidic residues" evidence="3">
    <location>
        <begin position="419"/>
        <end position="449"/>
    </location>
</feature>
<feature type="compositionally biased region" description="Pro residues" evidence="3">
    <location>
        <begin position="842"/>
        <end position="851"/>
    </location>
</feature>
<feature type="compositionally biased region" description="Polar residues" evidence="3">
    <location>
        <begin position="653"/>
        <end position="665"/>
    </location>
</feature>
<dbReference type="EnsemblMetazoa" id="SCAU004548-RA">
    <property type="protein sequence ID" value="SCAU004548-PA"/>
    <property type="gene ID" value="SCAU004548"/>
</dbReference>
<feature type="region of interest" description="Disordered" evidence="3">
    <location>
        <begin position="223"/>
        <end position="637"/>
    </location>
</feature>
<reference evidence="6" key="1">
    <citation type="submission" date="2015-05" db="EMBL/GenBank/DDBJ databases">
        <authorList>
            <person name="Wilson R.K."/>
            <person name="Warren W.C."/>
            <person name="Olafson P."/>
        </authorList>
    </citation>
    <scope>NUCLEOTIDE SEQUENCE [LARGE SCALE GENOMIC DNA]</scope>
    <source>
        <strain evidence="6">USDA</strain>
    </source>
</reference>
<feature type="compositionally biased region" description="Low complexity" evidence="3">
    <location>
        <begin position="718"/>
        <end position="748"/>
    </location>
</feature>
<feature type="region of interest" description="Disordered" evidence="3">
    <location>
        <begin position="141"/>
        <end position="186"/>
    </location>
</feature>
<feature type="compositionally biased region" description="Low complexity" evidence="3">
    <location>
        <begin position="357"/>
        <end position="374"/>
    </location>
</feature>
<name>A0A1I8P3K4_STOCA</name>
<dbReference type="PROSITE" id="PS51037">
    <property type="entry name" value="YEATS"/>
    <property type="match status" value="1"/>
</dbReference>
<dbReference type="PANTHER" id="PTHR47827">
    <property type="entry name" value="AHD DOMAIN-CONTAINING PROTEIN"/>
    <property type="match status" value="1"/>
</dbReference>
<dbReference type="InterPro" id="IPR055129">
    <property type="entry name" value="YEATS_dom"/>
</dbReference>
<feature type="compositionally biased region" description="Polar residues" evidence="3">
    <location>
        <begin position="493"/>
        <end position="502"/>
    </location>
</feature>